<dbReference type="EMBL" id="CP036274">
    <property type="protein sequence ID" value="QDU29735.1"/>
    <property type="molecule type" value="Genomic_DNA"/>
</dbReference>
<dbReference type="RefSeq" id="WP_145094015.1">
    <property type="nucleotide sequence ID" value="NZ_CP036274.1"/>
</dbReference>
<sequence length="187" mass="20845">MPLEVELKFPLADEAALRARLATFAITWHEPEVQVDCYFNHPARDFSQTDEALRLRKMGEQNVITYKGPKLDALTKTRREIELPIAAGDEGLAQFGELLTALSFRRVAEVKKTRTKANLTWQGCPVEVALDQVDGVGPFIELEIQASESDLALAKQAILDLAATLNLTNPERRSYLQLLLNGIQQTA</sequence>
<dbReference type="Proteomes" id="UP000315017">
    <property type="component" value="Chromosome"/>
</dbReference>
<protein>
    <submittedName>
        <fullName evidence="2">CYTH domain protein</fullName>
    </submittedName>
</protein>
<name>A0A517YHQ2_9BACT</name>
<dbReference type="AlphaFoldDB" id="A0A517YHQ2"/>
<dbReference type="InterPro" id="IPR008173">
    <property type="entry name" value="Adenylyl_cyclase_CyaB"/>
</dbReference>
<dbReference type="CDD" id="cd07890">
    <property type="entry name" value="CYTH-like_AC_IV-like"/>
    <property type="match status" value="1"/>
</dbReference>
<dbReference type="PANTHER" id="PTHR21028:SF2">
    <property type="entry name" value="CYTH DOMAIN-CONTAINING PROTEIN"/>
    <property type="match status" value="1"/>
</dbReference>
<dbReference type="Pfam" id="PF01928">
    <property type="entry name" value="CYTH"/>
    <property type="match status" value="1"/>
</dbReference>
<accession>A0A517YHQ2</accession>
<keyword evidence="3" id="KW-1185">Reference proteome</keyword>
<gene>
    <name evidence="2" type="ORF">ETAA8_48500</name>
</gene>
<dbReference type="Gene3D" id="2.40.320.10">
    <property type="entry name" value="Hypothetical Protein Pfu-838710-001"/>
    <property type="match status" value="1"/>
</dbReference>
<evidence type="ECO:0000313" key="3">
    <source>
        <dbReference type="Proteomes" id="UP000315017"/>
    </source>
</evidence>
<dbReference type="InterPro" id="IPR023577">
    <property type="entry name" value="CYTH_domain"/>
</dbReference>
<dbReference type="InterPro" id="IPR033469">
    <property type="entry name" value="CYTH-like_dom_sf"/>
</dbReference>
<evidence type="ECO:0000313" key="2">
    <source>
        <dbReference type="EMBL" id="QDU29735.1"/>
    </source>
</evidence>
<dbReference type="PANTHER" id="PTHR21028">
    <property type="entry name" value="SI:CH211-156B7.4"/>
    <property type="match status" value="1"/>
</dbReference>
<dbReference type="NCBIfam" id="TIGR00318">
    <property type="entry name" value="cyaB"/>
    <property type="match status" value="1"/>
</dbReference>
<feature type="domain" description="CYTH" evidence="1">
    <location>
        <begin position="2"/>
        <end position="181"/>
    </location>
</feature>
<dbReference type="OrthoDB" id="269802at2"/>
<evidence type="ECO:0000259" key="1">
    <source>
        <dbReference type="PROSITE" id="PS51707"/>
    </source>
</evidence>
<proteinExistence type="predicted"/>
<organism evidence="2 3">
    <name type="scientific">Anatilimnocola aggregata</name>
    <dbReference type="NCBI Taxonomy" id="2528021"/>
    <lineage>
        <taxon>Bacteria</taxon>
        <taxon>Pseudomonadati</taxon>
        <taxon>Planctomycetota</taxon>
        <taxon>Planctomycetia</taxon>
        <taxon>Pirellulales</taxon>
        <taxon>Pirellulaceae</taxon>
        <taxon>Anatilimnocola</taxon>
    </lineage>
</organism>
<dbReference type="KEGG" id="aagg:ETAA8_48500"/>
<dbReference type="PROSITE" id="PS51707">
    <property type="entry name" value="CYTH"/>
    <property type="match status" value="1"/>
</dbReference>
<reference evidence="2 3" key="1">
    <citation type="submission" date="2019-02" db="EMBL/GenBank/DDBJ databases">
        <title>Deep-cultivation of Planctomycetes and their phenomic and genomic characterization uncovers novel biology.</title>
        <authorList>
            <person name="Wiegand S."/>
            <person name="Jogler M."/>
            <person name="Boedeker C."/>
            <person name="Pinto D."/>
            <person name="Vollmers J."/>
            <person name="Rivas-Marin E."/>
            <person name="Kohn T."/>
            <person name="Peeters S.H."/>
            <person name="Heuer A."/>
            <person name="Rast P."/>
            <person name="Oberbeckmann S."/>
            <person name="Bunk B."/>
            <person name="Jeske O."/>
            <person name="Meyerdierks A."/>
            <person name="Storesund J.E."/>
            <person name="Kallscheuer N."/>
            <person name="Luecker S."/>
            <person name="Lage O.M."/>
            <person name="Pohl T."/>
            <person name="Merkel B.J."/>
            <person name="Hornburger P."/>
            <person name="Mueller R.-W."/>
            <person name="Bruemmer F."/>
            <person name="Labrenz M."/>
            <person name="Spormann A.M."/>
            <person name="Op den Camp H."/>
            <person name="Overmann J."/>
            <person name="Amann R."/>
            <person name="Jetten M.S.M."/>
            <person name="Mascher T."/>
            <person name="Medema M.H."/>
            <person name="Devos D.P."/>
            <person name="Kaster A.-K."/>
            <person name="Ovreas L."/>
            <person name="Rohde M."/>
            <person name="Galperin M.Y."/>
            <person name="Jogler C."/>
        </authorList>
    </citation>
    <scope>NUCLEOTIDE SEQUENCE [LARGE SCALE GENOMIC DNA]</scope>
    <source>
        <strain evidence="2 3">ETA_A8</strain>
    </source>
</reference>
<dbReference type="SUPFAM" id="SSF55154">
    <property type="entry name" value="CYTH-like phosphatases"/>
    <property type="match status" value="1"/>
</dbReference>
<dbReference type="SMART" id="SM01118">
    <property type="entry name" value="CYTH"/>
    <property type="match status" value="1"/>
</dbReference>